<reference evidence="1 2" key="1">
    <citation type="submission" date="2021-03" db="EMBL/GenBank/DDBJ databases">
        <title>Enterococcal diversity collection.</title>
        <authorList>
            <person name="Gilmore M.S."/>
            <person name="Schwartzman J."/>
            <person name="Van Tyne D."/>
            <person name="Martin M."/>
            <person name="Earl A.M."/>
            <person name="Manson A.L."/>
            <person name="Straub T."/>
            <person name="Salamzade R."/>
            <person name="Saavedra J."/>
            <person name="Lebreton F."/>
            <person name="Prichula J."/>
            <person name="Schaufler K."/>
            <person name="Gaca A."/>
            <person name="Sgardioli B."/>
            <person name="Wagenaar J."/>
            <person name="Strong T."/>
        </authorList>
    </citation>
    <scope>NUCLEOTIDE SEQUENCE [LARGE SCALE GENOMIC DNA]</scope>
    <source>
        <strain evidence="1 2">DIV0080</strain>
    </source>
</reference>
<keyword evidence="2" id="KW-1185">Reference proteome</keyword>
<accession>A0ABS3HQW1</accession>
<dbReference type="PANTHER" id="PTHR37805:SF1">
    <property type="entry name" value="CYTOPLASMIC PROTEIN"/>
    <property type="match status" value="1"/>
</dbReference>
<evidence type="ECO:0000313" key="2">
    <source>
        <dbReference type="Proteomes" id="UP000664857"/>
    </source>
</evidence>
<comment type="caution">
    <text evidence="1">The sequence shown here is derived from an EMBL/GenBank/DDBJ whole genome shotgun (WGS) entry which is preliminary data.</text>
</comment>
<sequence length="154" mass="18082">MNHNDRLTRLRYALDIKDTDMVELFRLGGVSVTKEEYLEMLKKVDEDNYERELEDEELDRFLNGMIISQRGERKGDTPIFELRQGNANNILLKKVKIALSLTTDDMLKIWSDEGVNVSKSELSAFLRKEGHKNYKTCGDNFTRRFLKGLIQEYR</sequence>
<evidence type="ECO:0000313" key="1">
    <source>
        <dbReference type="EMBL" id="MBO0476131.1"/>
    </source>
</evidence>
<dbReference type="InterPro" id="IPR009921">
    <property type="entry name" value="YehS-like"/>
</dbReference>
<proteinExistence type="predicted"/>
<organism evidence="1 2">
    <name type="scientific">Candidatus Vagococcus giribetii</name>
    <dbReference type="NCBI Taxonomy" id="2230876"/>
    <lineage>
        <taxon>Bacteria</taxon>
        <taxon>Bacillati</taxon>
        <taxon>Bacillota</taxon>
        <taxon>Bacilli</taxon>
        <taxon>Lactobacillales</taxon>
        <taxon>Enterococcaceae</taxon>
        <taxon>Vagococcus</taxon>
    </lineage>
</organism>
<protein>
    <submittedName>
        <fullName evidence="1">DUF1456 family protein</fullName>
    </submittedName>
</protein>
<dbReference type="Proteomes" id="UP000664857">
    <property type="component" value="Unassembled WGS sequence"/>
</dbReference>
<name>A0ABS3HQW1_9ENTE</name>
<dbReference type="EMBL" id="JAFLVX010000011">
    <property type="protein sequence ID" value="MBO0476131.1"/>
    <property type="molecule type" value="Genomic_DNA"/>
</dbReference>
<dbReference type="RefSeq" id="WP_206965039.1">
    <property type="nucleotide sequence ID" value="NZ_JAFLVX010000011.1"/>
</dbReference>
<dbReference type="PANTHER" id="PTHR37805">
    <property type="entry name" value="CYTOPLASMIC PROTEIN-RELATED"/>
    <property type="match status" value="1"/>
</dbReference>
<gene>
    <name evidence="1" type="ORF">DOK76_03555</name>
</gene>
<dbReference type="Pfam" id="PF07308">
    <property type="entry name" value="DUF1456"/>
    <property type="match status" value="2"/>
</dbReference>